<protein>
    <recommendedName>
        <fullName evidence="2">TadE-like domain-containing protein</fullName>
    </recommendedName>
</protein>
<organism evidence="3 4">
    <name type="scientific">Edaphosphingomonas fennica</name>
    <dbReference type="NCBI Taxonomy" id="114404"/>
    <lineage>
        <taxon>Bacteria</taxon>
        <taxon>Pseudomonadati</taxon>
        <taxon>Pseudomonadota</taxon>
        <taxon>Alphaproteobacteria</taxon>
        <taxon>Sphingomonadales</taxon>
        <taxon>Rhizorhabdaceae</taxon>
        <taxon>Edaphosphingomonas</taxon>
    </lineage>
</organism>
<accession>A0A2T4I0Y6</accession>
<gene>
    <name evidence="3" type="ORF">CV103_09255</name>
</gene>
<keyword evidence="4" id="KW-1185">Reference proteome</keyword>
<feature type="domain" description="TadE-like" evidence="2">
    <location>
        <begin position="2"/>
        <end position="39"/>
    </location>
</feature>
<feature type="compositionally biased region" description="Polar residues" evidence="1">
    <location>
        <begin position="124"/>
        <end position="142"/>
    </location>
</feature>
<dbReference type="Pfam" id="PF07811">
    <property type="entry name" value="TadE"/>
    <property type="match status" value="1"/>
</dbReference>
<reference evidence="3 4" key="1">
    <citation type="submission" date="2017-11" db="EMBL/GenBank/DDBJ databases">
        <title>Sphingomonas oleivorans sp. nov., isolated from oil-contaminated soil.</title>
        <authorList>
            <person name="Wang L."/>
            <person name="Chen L."/>
        </authorList>
    </citation>
    <scope>NUCLEOTIDE SEQUENCE [LARGE SCALE GENOMIC DNA]</scope>
    <source>
        <strain evidence="3 4">K101</strain>
    </source>
</reference>
<dbReference type="AlphaFoldDB" id="A0A2T4I0Y6"/>
<dbReference type="InterPro" id="IPR012495">
    <property type="entry name" value="TadE-like_dom"/>
</dbReference>
<name>A0A2T4I0Y6_9SPHN</name>
<feature type="compositionally biased region" description="Polar residues" evidence="1">
    <location>
        <begin position="150"/>
        <end position="163"/>
    </location>
</feature>
<evidence type="ECO:0000256" key="1">
    <source>
        <dbReference type="SAM" id="MobiDB-lite"/>
    </source>
</evidence>
<feature type="region of interest" description="Disordered" evidence="1">
    <location>
        <begin position="113"/>
        <end position="163"/>
    </location>
</feature>
<evidence type="ECO:0000259" key="2">
    <source>
        <dbReference type="Pfam" id="PF07811"/>
    </source>
</evidence>
<dbReference type="Proteomes" id="UP000241206">
    <property type="component" value="Unassembled WGS sequence"/>
</dbReference>
<evidence type="ECO:0000313" key="3">
    <source>
        <dbReference type="EMBL" id="PTD22538.1"/>
    </source>
</evidence>
<dbReference type="EMBL" id="PHHF01000041">
    <property type="protein sequence ID" value="PTD22538.1"/>
    <property type="molecule type" value="Genomic_DNA"/>
</dbReference>
<sequence>MTEFAFVLPLLLLLGLAGIETANYAIAHLRISQIAMATADNAARVRDSIDEYDINELFIGAKLVGQSIDFADHGRIILSSVEPRTVAPTMTNGKPNQWIRWQRCFGMKQAASSFGAPRTKGGTIITNGSEADSDATKSSDQAKSLPEANGTPTPTGIGPANNQIGASPGTALMFVEVVYDYQPLVPNSILKDRTIRYTSAFNVRQRSDQVMKTGGIAAGQRSTCNRYYS</sequence>
<proteinExistence type="predicted"/>
<evidence type="ECO:0000313" key="4">
    <source>
        <dbReference type="Proteomes" id="UP000241206"/>
    </source>
</evidence>
<comment type="caution">
    <text evidence="3">The sequence shown here is derived from an EMBL/GenBank/DDBJ whole genome shotgun (WGS) entry which is preliminary data.</text>
</comment>